<accession>A0A0N1FCJ3</accession>
<reference evidence="2 3" key="1">
    <citation type="submission" date="2015-07" db="EMBL/GenBank/DDBJ databases">
        <title>Whole genome sequencing of Bosea vaviloviae isolated from cave pool.</title>
        <authorList>
            <person name="Tan N.E.H."/>
            <person name="Lee Y.P."/>
            <person name="Gan H.M."/>
            <person name="Barton H."/>
            <person name="Savka M.A."/>
        </authorList>
    </citation>
    <scope>NUCLEOTIDE SEQUENCE [LARGE SCALE GENOMIC DNA]</scope>
    <source>
        <strain evidence="2 3">SD260</strain>
    </source>
</reference>
<feature type="compositionally biased region" description="Low complexity" evidence="1">
    <location>
        <begin position="135"/>
        <end position="146"/>
    </location>
</feature>
<dbReference type="PATRIC" id="fig|1526658.3.peg.4704"/>
<keyword evidence="3" id="KW-1185">Reference proteome</keyword>
<gene>
    <name evidence="2" type="ORF">AE618_23690</name>
</gene>
<evidence type="ECO:0000313" key="3">
    <source>
        <dbReference type="Proteomes" id="UP000037822"/>
    </source>
</evidence>
<evidence type="ECO:0000256" key="1">
    <source>
        <dbReference type="SAM" id="MobiDB-lite"/>
    </source>
</evidence>
<organism evidence="2 3">
    <name type="scientific">Bosea vaviloviae</name>
    <dbReference type="NCBI Taxonomy" id="1526658"/>
    <lineage>
        <taxon>Bacteria</taxon>
        <taxon>Pseudomonadati</taxon>
        <taxon>Pseudomonadota</taxon>
        <taxon>Alphaproteobacteria</taxon>
        <taxon>Hyphomicrobiales</taxon>
        <taxon>Boseaceae</taxon>
        <taxon>Bosea</taxon>
    </lineage>
</organism>
<name>A0A0N1FCJ3_9HYPH</name>
<dbReference type="RefSeq" id="WP_054211531.1">
    <property type="nucleotide sequence ID" value="NZ_LGSZ01000073.1"/>
</dbReference>
<dbReference type="Proteomes" id="UP000037822">
    <property type="component" value="Unassembled WGS sequence"/>
</dbReference>
<dbReference type="AlphaFoldDB" id="A0A0N1FCJ3"/>
<evidence type="ECO:0000313" key="2">
    <source>
        <dbReference type="EMBL" id="KPH75956.1"/>
    </source>
</evidence>
<dbReference type="EMBL" id="LGSZ01000073">
    <property type="protein sequence ID" value="KPH75956.1"/>
    <property type="molecule type" value="Genomic_DNA"/>
</dbReference>
<proteinExistence type="predicted"/>
<comment type="caution">
    <text evidence="2">The sequence shown here is derived from an EMBL/GenBank/DDBJ whole genome shotgun (WGS) entry which is preliminary data.</text>
</comment>
<sequence>MEAADIETLIDRCTAPTLARPVAAIMRQASEFEPLLLTIAGRRPIRVLADSKPEAIALTSEAAAAGHPVRVGLAQLDAAGLKAAGLTIAAAFDPCAHIAGVGRVFQERKALLVSSGLDDAAASERATGSFKSDRTAAPPAAAAKPDTASRRKTKSDGPEEEIASAKDPPSWIVYGAQRGSALLIYSR</sequence>
<feature type="region of interest" description="Disordered" evidence="1">
    <location>
        <begin position="124"/>
        <end position="168"/>
    </location>
</feature>
<protein>
    <submittedName>
        <fullName evidence="2">Uncharacterized protein</fullName>
    </submittedName>
</protein>
<dbReference type="OrthoDB" id="8160267at2"/>